<proteinExistence type="predicted"/>
<dbReference type="Gene3D" id="3.30.1540.10">
    <property type="entry name" value="formyl-coa transferase, domain 3"/>
    <property type="match status" value="1"/>
</dbReference>
<protein>
    <submittedName>
        <fullName evidence="2">CaiB/BaiF CoA-transferase family protein</fullName>
    </submittedName>
</protein>
<dbReference type="InterPro" id="IPR044855">
    <property type="entry name" value="CoA-Trfase_III_dom3_sf"/>
</dbReference>
<dbReference type="Gene3D" id="3.40.50.10540">
    <property type="entry name" value="Crotonobetainyl-coa:carnitine coa-transferase, domain 1"/>
    <property type="match status" value="1"/>
</dbReference>
<accession>A0ABV1KGD2</accession>
<sequence length="378" mass="39951">MAHTAGPLTGLRIIELAGIGPGPHAAMVLADLGADVVRIDRPAGGLQLADADAPDTLQRGRRRVAADLKTARGRDAVLQLVEQADVLLEGYRPGVTERLGVGPADCHARNPRLVYARMTGWGQDGPMAPRAGHDINYISLTGALHAIGRTGERPVPPLNLVGDFGGGSMFLVTGVLAALWEVQRSGEGQVVDAAMVDGTCVLAQMVWSMLGQGEWTDERGANLLDGHAPFYDTYACADGEYIAVGALEPQFYAILLTGLRIDPGDVPAQYDREGWPLLRRRFEEVFATRSRDEWATAFDGTDACVTPVLSFDEAAEHPHLAARSTIIEGAGGRQAAPAPRFSRTAPDLRGLPGPTEDVDAVLAGWARSGAATPTTPGG</sequence>
<reference evidence="2 3" key="1">
    <citation type="submission" date="2024-03" db="EMBL/GenBank/DDBJ databases">
        <title>Draft genome sequence of Pseudonocardia nematodicida JCM 31783.</title>
        <authorList>
            <person name="Butdee W."/>
            <person name="Duangmal K."/>
        </authorList>
    </citation>
    <scope>NUCLEOTIDE SEQUENCE [LARGE SCALE GENOMIC DNA]</scope>
    <source>
        <strain evidence="2 3">JCM 31783</strain>
    </source>
</reference>
<gene>
    <name evidence="2" type="ORF">WIS52_19445</name>
</gene>
<dbReference type="EMBL" id="JBEDNQ010000008">
    <property type="protein sequence ID" value="MEQ3552652.1"/>
    <property type="molecule type" value="Genomic_DNA"/>
</dbReference>
<dbReference type="InterPro" id="IPR050509">
    <property type="entry name" value="CoA-transferase_III"/>
</dbReference>
<dbReference type="InterPro" id="IPR003673">
    <property type="entry name" value="CoA-Trfase_fam_III"/>
</dbReference>
<dbReference type="InterPro" id="IPR023606">
    <property type="entry name" value="CoA-Trfase_III_dom_1_sf"/>
</dbReference>
<dbReference type="Pfam" id="PF02515">
    <property type="entry name" value="CoA_transf_3"/>
    <property type="match status" value="1"/>
</dbReference>
<evidence type="ECO:0000313" key="2">
    <source>
        <dbReference type="EMBL" id="MEQ3552652.1"/>
    </source>
</evidence>
<dbReference type="SUPFAM" id="SSF89796">
    <property type="entry name" value="CoA-transferase family III (CaiB/BaiF)"/>
    <property type="match status" value="1"/>
</dbReference>
<evidence type="ECO:0000256" key="1">
    <source>
        <dbReference type="SAM" id="MobiDB-lite"/>
    </source>
</evidence>
<dbReference type="PANTHER" id="PTHR48228">
    <property type="entry name" value="SUCCINYL-COA--D-CITRAMALATE COA-TRANSFERASE"/>
    <property type="match status" value="1"/>
</dbReference>
<comment type="caution">
    <text evidence="2">The sequence shown here is derived from an EMBL/GenBank/DDBJ whole genome shotgun (WGS) entry which is preliminary data.</text>
</comment>
<keyword evidence="3" id="KW-1185">Reference proteome</keyword>
<feature type="region of interest" description="Disordered" evidence="1">
    <location>
        <begin position="328"/>
        <end position="356"/>
    </location>
</feature>
<dbReference type="RefSeq" id="WP_349299725.1">
    <property type="nucleotide sequence ID" value="NZ_JBEDNQ010000008.1"/>
</dbReference>
<evidence type="ECO:0000313" key="3">
    <source>
        <dbReference type="Proteomes" id="UP001494902"/>
    </source>
</evidence>
<name>A0ABV1KGD2_9PSEU</name>
<dbReference type="PANTHER" id="PTHR48228:SF5">
    <property type="entry name" value="ALPHA-METHYLACYL-COA RACEMASE"/>
    <property type="match status" value="1"/>
</dbReference>
<dbReference type="Proteomes" id="UP001494902">
    <property type="component" value="Unassembled WGS sequence"/>
</dbReference>
<organism evidence="2 3">
    <name type="scientific">Pseudonocardia nematodicida</name>
    <dbReference type="NCBI Taxonomy" id="1206997"/>
    <lineage>
        <taxon>Bacteria</taxon>
        <taxon>Bacillati</taxon>
        <taxon>Actinomycetota</taxon>
        <taxon>Actinomycetes</taxon>
        <taxon>Pseudonocardiales</taxon>
        <taxon>Pseudonocardiaceae</taxon>
        <taxon>Pseudonocardia</taxon>
    </lineage>
</organism>